<protein>
    <recommendedName>
        <fullName evidence="3">XRE family transcriptional regulator</fullName>
    </recommendedName>
</protein>
<name>A0ABV6ARP6_9HYPH</name>
<dbReference type="InterPro" id="IPR010982">
    <property type="entry name" value="Lambda_DNA-bd_dom_sf"/>
</dbReference>
<dbReference type="Gene3D" id="1.10.260.40">
    <property type="entry name" value="lambda repressor-like DNA-binding domains"/>
    <property type="match status" value="1"/>
</dbReference>
<evidence type="ECO:0008006" key="3">
    <source>
        <dbReference type="Google" id="ProtNLM"/>
    </source>
</evidence>
<reference evidence="1 2" key="1">
    <citation type="submission" date="2024-09" db="EMBL/GenBank/DDBJ databases">
        <authorList>
            <person name="Sun Q."/>
            <person name="Mori K."/>
        </authorList>
    </citation>
    <scope>NUCLEOTIDE SEQUENCE [LARGE SCALE GENOMIC DNA]</scope>
    <source>
        <strain evidence="1 2">TBRC 4938</strain>
    </source>
</reference>
<proteinExistence type="predicted"/>
<dbReference type="RefSeq" id="WP_377264789.1">
    <property type="nucleotide sequence ID" value="NZ_JBHMAA010000032.1"/>
</dbReference>
<gene>
    <name evidence="1" type="ORF">ACFFP0_24240</name>
</gene>
<accession>A0ABV6ARP6</accession>
<sequence>MQQTNWDEYLKTQATPRMVFDRLKWALNLPSDYALSKALGFSSRTSVAALVLGDTVPYEAIITLCVKRDISIGLILVGNIIETERFSQSDVRTLVQQSYALGREHSQQITPDSWPLNKRILELLREEPKTQDE</sequence>
<evidence type="ECO:0000313" key="1">
    <source>
        <dbReference type="EMBL" id="MFB9951970.1"/>
    </source>
</evidence>
<evidence type="ECO:0000313" key="2">
    <source>
        <dbReference type="Proteomes" id="UP001589692"/>
    </source>
</evidence>
<dbReference type="EMBL" id="JBHMAA010000032">
    <property type="protein sequence ID" value="MFB9951970.1"/>
    <property type="molecule type" value="Genomic_DNA"/>
</dbReference>
<dbReference type="Proteomes" id="UP001589692">
    <property type="component" value="Unassembled WGS sequence"/>
</dbReference>
<organism evidence="1 2">
    <name type="scientific">Rhizobium puerariae</name>
    <dbReference type="NCBI Taxonomy" id="1585791"/>
    <lineage>
        <taxon>Bacteria</taxon>
        <taxon>Pseudomonadati</taxon>
        <taxon>Pseudomonadota</taxon>
        <taxon>Alphaproteobacteria</taxon>
        <taxon>Hyphomicrobiales</taxon>
        <taxon>Rhizobiaceae</taxon>
        <taxon>Rhizobium/Agrobacterium group</taxon>
        <taxon>Rhizobium</taxon>
    </lineage>
</organism>
<keyword evidence="2" id="KW-1185">Reference proteome</keyword>
<comment type="caution">
    <text evidence="1">The sequence shown here is derived from an EMBL/GenBank/DDBJ whole genome shotgun (WGS) entry which is preliminary data.</text>
</comment>